<dbReference type="PANTHER" id="PTHR43464:SF19">
    <property type="entry name" value="UBIQUINONE BIOSYNTHESIS O-METHYLTRANSFERASE, MITOCHONDRIAL"/>
    <property type="match status" value="1"/>
</dbReference>
<dbReference type="InterPro" id="IPR029063">
    <property type="entry name" value="SAM-dependent_MTases_sf"/>
</dbReference>
<keyword evidence="2" id="KW-0808">Transferase</keyword>
<dbReference type="Proteomes" id="UP001074726">
    <property type="component" value="Unassembled WGS sequence"/>
</dbReference>
<keyword evidence="1 5" id="KW-0489">Methyltransferase</keyword>
<feature type="compositionally biased region" description="Low complexity" evidence="4">
    <location>
        <begin position="360"/>
        <end position="370"/>
    </location>
</feature>
<sequence length="381" mass="42782">MGAVGAHPRSPQAPEAQWDSLTRAIGAAGGRRVSQDGTTSVDYGHDYYNETHLGGHGDYSWDNQHWRDFFMSVADRLIGAFAPATVLDVGCARGLLVQAFALQGVDARGLDISEHAVASAHPDVRDRLSVASATEPIEGRYDLVTCIEVLEHMSEADAQLAIDHLTEVSDRVLFSSSPEDHDEPTHINTNPGEAWAAWFAERGFFRRTDVDVSMIAPWAVVFERGALTPHEIVKRYEQQYARVRTELLEKRRALLDADRAVNSMRAQLDHRPVDTDEVDRLRAEVAQHRHTALVSRDHVIGLEAENGRLERDLSLVMLELRKLQRRVKGLTKRRAELTAKLQETRRRLDRNRKRVAQLEAASAPPASLPRRAARRVRRTLA</sequence>
<dbReference type="CDD" id="cd02440">
    <property type="entry name" value="AdoMet_MTases"/>
    <property type="match status" value="1"/>
</dbReference>
<gene>
    <name evidence="5" type="ORF">NYO98_16230</name>
</gene>
<dbReference type="GO" id="GO:0032259">
    <property type="term" value="P:methylation"/>
    <property type="evidence" value="ECO:0007669"/>
    <property type="project" value="UniProtKB-KW"/>
</dbReference>
<evidence type="ECO:0000256" key="3">
    <source>
        <dbReference type="ARBA" id="ARBA00022691"/>
    </source>
</evidence>
<keyword evidence="6" id="KW-1185">Reference proteome</keyword>
<feature type="compositionally biased region" description="Basic residues" evidence="4">
    <location>
        <begin position="371"/>
        <end position="381"/>
    </location>
</feature>
<dbReference type="PANTHER" id="PTHR43464">
    <property type="entry name" value="METHYLTRANSFERASE"/>
    <property type="match status" value="1"/>
</dbReference>
<dbReference type="SUPFAM" id="SSF90257">
    <property type="entry name" value="Myosin rod fragments"/>
    <property type="match status" value="1"/>
</dbReference>
<protein>
    <submittedName>
        <fullName evidence="5">Class I SAM-dependent methyltransferase</fullName>
    </submittedName>
</protein>
<keyword evidence="3" id="KW-0949">S-adenosyl-L-methionine</keyword>
<accession>A0ABT4CFT3</accession>
<evidence type="ECO:0000313" key="6">
    <source>
        <dbReference type="Proteomes" id="UP001074726"/>
    </source>
</evidence>
<dbReference type="RefSeq" id="WP_268112772.1">
    <property type="nucleotide sequence ID" value="NZ_JAPPUX010000004.1"/>
</dbReference>
<name>A0ABT4CFT3_9ACTN</name>
<dbReference type="Pfam" id="PF13489">
    <property type="entry name" value="Methyltransf_23"/>
    <property type="match status" value="1"/>
</dbReference>
<dbReference type="Gene3D" id="1.10.287.1490">
    <property type="match status" value="1"/>
</dbReference>
<dbReference type="SUPFAM" id="SSF53335">
    <property type="entry name" value="S-adenosyl-L-methionine-dependent methyltransferases"/>
    <property type="match status" value="1"/>
</dbReference>
<proteinExistence type="predicted"/>
<evidence type="ECO:0000256" key="4">
    <source>
        <dbReference type="SAM" id="MobiDB-lite"/>
    </source>
</evidence>
<dbReference type="GO" id="GO:0008168">
    <property type="term" value="F:methyltransferase activity"/>
    <property type="evidence" value="ECO:0007669"/>
    <property type="project" value="UniProtKB-KW"/>
</dbReference>
<evidence type="ECO:0000256" key="2">
    <source>
        <dbReference type="ARBA" id="ARBA00022679"/>
    </source>
</evidence>
<feature type="region of interest" description="Disordered" evidence="4">
    <location>
        <begin position="346"/>
        <end position="381"/>
    </location>
</feature>
<evidence type="ECO:0000256" key="1">
    <source>
        <dbReference type="ARBA" id="ARBA00022603"/>
    </source>
</evidence>
<dbReference type="Gene3D" id="3.40.50.150">
    <property type="entry name" value="Vaccinia Virus protein VP39"/>
    <property type="match status" value="1"/>
</dbReference>
<dbReference type="EMBL" id="JAPPUX010000004">
    <property type="protein sequence ID" value="MCY4727837.1"/>
    <property type="molecule type" value="Genomic_DNA"/>
</dbReference>
<reference evidence="5" key="1">
    <citation type="submission" date="2022-08" db="EMBL/GenBank/DDBJ databases">
        <title>Genome sequencing of Nocardioides sp. STR2.</title>
        <authorList>
            <person name="So Y."/>
        </authorList>
    </citation>
    <scope>NUCLEOTIDE SEQUENCE</scope>
    <source>
        <strain evidence="5">STR2</strain>
    </source>
</reference>
<organism evidence="5 6">
    <name type="scientific">Nocardioides pini</name>
    <dbReference type="NCBI Taxonomy" id="2975053"/>
    <lineage>
        <taxon>Bacteria</taxon>
        <taxon>Bacillati</taxon>
        <taxon>Actinomycetota</taxon>
        <taxon>Actinomycetes</taxon>
        <taxon>Propionibacteriales</taxon>
        <taxon>Nocardioidaceae</taxon>
        <taxon>Nocardioides</taxon>
    </lineage>
</organism>
<comment type="caution">
    <text evidence="5">The sequence shown here is derived from an EMBL/GenBank/DDBJ whole genome shotgun (WGS) entry which is preliminary data.</text>
</comment>
<evidence type="ECO:0000313" key="5">
    <source>
        <dbReference type="EMBL" id="MCY4727837.1"/>
    </source>
</evidence>